<gene>
    <name evidence="1" type="ORF">N7517_010594</name>
</gene>
<reference evidence="1" key="1">
    <citation type="submission" date="2022-12" db="EMBL/GenBank/DDBJ databases">
        <authorList>
            <person name="Petersen C."/>
        </authorList>
    </citation>
    <scope>NUCLEOTIDE SEQUENCE</scope>
    <source>
        <strain evidence="1">IBT 3081</strain>
    </source>
</reference>
<dbReference type="RefSeq" id="XP_056574132.1">
    <property type="nucleotide sequence ID" value="XM_056728317.1"/>
</dbReference>
<evidence type="ECO:0000313" key="2">
    <source>
        <dbReference type="Proteomes" id="UP001147752"/>
    </source>
</evidence>
<evidence type="ECO:0000313" key="1">
    <source>
        <dbReference type="EMBL" id="KAJ5355985.1"/>
    </source>
</evidence>
<protein>
    <submittedName>
        <fullName evidence="1">Uncharacterized protein</fullName>
    </submittedName>
</protein>
<sequence length="61" mass="7106">MDNLLTLFDFLPMRTPEDLSTAYFKKIVIGDILAEDVQQQEVNMWSKTFPQVQSGGYWTFT</sequence>
<reference evidence="1" key="2">
    <citation type="journal article" date="2023" name="IMA Fungus">
        <title>Comparative genomic study of the Penicillium genus elucidates a diverse pangenome and 15 lateral gene transfer events.</title>
        <authorList>
            <person name="Petersen C."/>
            <person name="Sorensen T."/>
            <person name="Nielsen M.R."/>
            <person name="Sondergaard T.E."/>
            <person name="Sorensen J.L."/>
            <person name="Fitzpatrick D.A."/>
            <person name="Frisvad J.C."/>
            <person name="Nielsen K.L."/>
        </authorList>
    </citation>
    <scope>NUCLEOTIDE SEQUENCE</scope>
    <source>
        <strain evidence="1">IBT 3081</strain>
    </source>
</reference>
<name>A0A9W9R941_9EURO</name>
<comment type="caution">
    <text evidence="1">The sequence shown here is derived from an EMBL/GenBank/DDBJ whole genome shotgun (WGS) entry which is preliminary data.</text>
</comment>
<proteinExistence type="predicted"/>
<dbReference type="Proteomes" id="UP001147752">
    <property type="component" value="Unassembled WGS sequence"/>
</dbReference>
<accession>A0A9W9R941</accession>
<keyword evidence="2" id="KW-1185">Reference proteome</keyword>
<organism evidence="1 2">
    <name type="scientific">Penicillium concentricum</name>
    <dbReference type="NCBI Taxonomy" id="293559"/>
    <lineage>
        <taxon>Eukaryota</taxon>
        <taxon>Fungi</taxon>
        <taxon>Dikarya</taxon>
        <taxon>Ascomycota</taxon>
        <taxon>Pezizomycotina</taxon>
        <taxon>Eurotiomycetes</taxon>
        <taxon>Eurotiomycetidae</taxon>
        <taxon>Eurotiales</taxon>
        <taxon>Aspergillaceae</taxon>
        <taxon>Penicillium</taxon>
    </lineage>
</organism>
<dbReference type="AlphaFoldDB" id="A0A9W9R941"/>
<dbReference type="EMBL" id="JAPZBT010000006">
    <property type="protein sequence ID" value="KAJ5355985.1"/>
    <property type="molecule type" value="Genomic_DNA"/>
</dbReference>
<dbReference type="GeneID" id="81467500"/>